<reference evidence="4 5" key="1">
    <citation type="submission" date="2023-05" db="EMBL/GenBank/DDBJ databases">
        <title>Streptomyces fuscus sp. nov., a brown-black pigment producing actinomyces isolated from dry sand of Sea duck farm.</title>
        <authorList>
            <person name="Xie J."/>
            <person name="Shen N."/>
        </authorList>
    </citation>
    <scope>NUCLEOTIDE SEQUENCE [LARGE SCALE GENOMIC DNA]</scope>
    <source>
        <strain evidence="4 5">GXMU-J15</strain>
    </source>
</reference>
<dbReference type="CDD" id="cd00081">
    <property type="entry name" value="Hint"/>
    <property type="match status" value="1"/>
</dbReference>
<feature type="region of interest" description="Disordered" evidence="1">
    <location>
        <begin position="865"/>
        <end position="904"/>
    </location>
</feature>
<sequence length="1911" mass="209061">MFSRRSRSPSPLVLLLTCCVLTTLLGAHAPARETSRAGVPAPNWRAEPGRHPGRLLPSEGALPHRPRPASGSRAASETSGNGAASETSGERAASEASGSRAASEQPPRGATYFAPAAPRRLAPGGRTRVRVTVTDSAQQAWPARDIALGVRWYRADGTEYAYGKGERPVDRLTALPEDLAPGESAELRAVVRAPDLPRTRGSLFLTWDLYDRAARRWLSEAEPPAGPVPQARERVVVERAGSDRLGLERFYQYTRAEAGAGAAVAVNAANGNAATSWNLFAHPSLGPAAFLRLTHNTQDASDTVAGPGWSLSASTLTRLGSPLHFETGQNIGIGFPDSVRMIDGDGTSHTFRLDRHGSDNPRDWDYAHPAGVHFHLQRSSGPPDRRWVFTRPDRTQFHFSAEGRRWTFGVDGHGNVVSVTDPRGNTGGDAAPKAQGPRKAPYTSYSVYDKRGRLLESTDPRGHSTRFAEYGPTGQPARVTDALGHTTRFRYDAVGAVTAVTDAKGRTSSYEYDLLGRPLGAVLPRDLAAEDPEDRWVRVPAPAYDGNDNVVRATDPNGAVTRAAYNAADRPVSVVDPPNSDDGGPERTTRYSYDKVGNRIAETTPRGHRTVFAYDELHRLIETTDPLKGRTTYVYDRAGDVLSVTRPRSNDRRARVPDQRFTYDLAHRITAVTDAEGNTVRNGYDRDGNLVSVTDQCGATTETTLDAAGAPVQIRAPHRLGDERRFECACPPGRKCELPEERIEYRITRYEYDEAGNRTKIFTPRSVAENKKTLAQETVYDPLNRVAEQILPYDPDDPGLPKPHRVRHVYDEVGDLTEVHNPPSGSSDRPSVTRYTYFDDGLLRRSTDPWQIRTDYAYDKVGNQLSRTLTGDGGGTRRTMSWRYHPDGSLAEHRDTGTPAGRETVLLDNSDAGRTEAAGQWAEEQSGSDGFGADFRTHPAEDRAASFTWRLAAPSDGTYRVLARWPRHEKGGRAEFAVPHEGGRAAVPVDQGEGSGQWRELGRFRFEAGKEYGVAVSGAEDAPGKLVLADAVELVKVEETREGREDAREYHYAYDPDGLVTRITEGAPSSPSRTWEVGNDPLGRPSAVEERDGGGGPPRRATFAYDPDGNLLEHRVTAAGRDPESSRYTYNTLGLVEEALTEGPSTDGEAKKTTFTWWPTGRLKRQTKDNGNTVDHWHYLDGALSVQEEKKEGGWELVSRHEIDYDPDGNRTRDASVKMDADDHGDTLDTVATYRYDARNRSIEVKKTGEGPDRTETYRYDPNNNVVQQRIGETETTFDYDRDRLLSSTSAGAKSSYLYDVYGRLSQVTAGGKPAQQNVYDGFDRLIETRSGSGRAQVVAEHEYDAFDRRTSTSVSGGGERRATDFHYLGLGGQLLSEEKDGKLSRTYQYGPAGERLSQVTFDTEGTKDPETVFFGYGPHNDVEHITDDKGDTKATYGYTAYGQADKAAFTGVDKPSALDPTSEPFNFYRFNSRRWDGGSGTYDMGFRDYNPGLNQFLSRDMYNGALADLDLATDPWTQNRYGFAGGNPISNVELDGHLFGMSWSELAHSVLDVAGMIPGVGEIADVANGLLYLAEGNYVEAGLSLASAIPVAGNAIGAARIARKAGKQVDEALDGGAALNKAERTESAVPDAPAPPKEKVPEPAPQPKGCPSPSSFVPGTRVLMADGTTKPIEEIRKGDRVLAANPDDSEPRPREVTRPITSKGEKKLVRVTVTNKDTRKSSLTATENHPFWVRNTGKWTKATDLRPGQWLRTSAGTYVQVETVEKSTRKTRVHNLSVADLRTYFVLAGETPVLVHNANCPNPGTKFDVPNEAGVYTIHLNDGTKYVGSSVDSMRTRVNKSMRSKHAVRKAGYSADDVVNVTWIPLPSGIGAVGARRVEQTVMDGLTSQGVRLLNRRNPEIELPIGGYLP</sequence>
<evidence type="ECO:0000256" key="1">
    <source>
        <dbReference type="SAM" id="MobiDB-lite"/>
    </source>
</evidence>
<feature type="region of interest" description="Disordered" evidence="1">
    <location>
        <begin position="421"/>
        <end position="443"/>
    </location>
</feature>
<keyword evidence="2" id="KW-0732">Signal</keyword>
<evidence type="ECO:0000313" key="4">
    <source>
        <dbReference type="EMBL" id="MDL2081280.1"/>
    </source>
</evidence>
<feature type="compositionally biased region" description="Basic and acidic residues" evidence="1">
    <location>
        <begin position="884"/>
        <end position="896"/>
    </location>
</feature>
<protein>
    <submittedName>
        <fullName evidence="4">Polymorphic toxin-type HINT domain-containing protein</fullName>
    </submittedName>
</protein>
<dbReference type="EMBL" id="JASJUS010000045">
    <property type="protein sequence ID" value="MDL2081280.1"/>
    <property type="molecule type" value="Genomic_DNA"/>
</dbReference>
<dbReference type="NCBIfam" id="TIGR03696">
    <property type="entry name" value="Rhs_assc_core"/>
    <property type="match status" value="1"/>
</dbReference>
<dbReference type="Pfam" id="PF25275">
    <property type="entry name" value="Golvesin_C"/>
    <property type="match status" value="1"/>
</dbReference>
<proteinExistence type="predicted"/>
<accession>A0ABT7J8S0</accession>
<dbReference type="InterPro" id="IPR050708">
    <property type="entry name" value="T6SS_VgrG/RHS"/>
</dbReference>
<feature type="region of interest" description="Disordered" evidence="1">
    <location>
        <begin position="1066"/>
        <end position="1100"/>
    </location>
</feature>
<keyword evidence="5" id="KW-1185">Reference proteome</keyword>
<feature type="compositionally biased region" description="Low complexity" evidence="1">
    <location>
        <begin position="94"/>
        <end position="104"/>
    </location>
</feature>
<dbReference type="CDD" id="cd20745">
    <property type="entry name" value="FIX_RhsA_AHH_HNH-like"/>
    <property type="match status" value="1"/>
</dbReference>
<feature type="region of interest" description="Disordered" evidence="1">
    <location>
        <begin position="31"/>
        <end position="126"/>
    </location>
</feature>
<dbReference type="NCBIfam" id="TIGR01643">
    <property type="entry name" value="YD_repeat_2x"/>
    <property type="match status" value="6"/>
</dbReference>
<name>A0ABT7J8S0_9ACTN</name>
<dbReference type="InterPro" id="IPR033803">
    <property type="entry name" value="CBD-like_Golvesin-Xly"/>
</dbReference>
<feature type="signal peptide" evidence="2">
    <location>
        <begin position="1"/>
        <end position="29"/>
    </location>
</feature>
<dbReference type="Gene3D" id="2.170.16.10">
    <property type="entry name" value="Hedgehog/Intein (Hint) domain"/>
    <property type="match status" value="1"/>
</dbReference>
<feature type="region of interest" description="Disordered" evidence="1">
    <location>
        <begin position="1622"/>
        <end position="1703"/>
    </location>
</feature>
<feature type="compositionally biased region" description="Basic and acidic residues" evidence="1">
    <location>
        <begin position="1672"/>
        <end position="1681"/>
    </location>
</feature>
<dbReference type="InterPro" id="IPR036844">
    <property type="entry name" value="Hint_dom_sf"/>
</dbReference>
<dbReference type="SMART" id="SM00306">
    <property type="entry name" value="HintN"/>
    <property type="match status" value="1"/>
</dbReference>
<organism evidence="4 5">
    <name type="scientific">Streptomyces fuscus</name>
    <dbReference type="NCBI Taxonomy" id="3048495"/>
    <lineage>
        <taxon>Bacteria</taxon>
        <taxon>Bacillati</taxon>
        <taxon>Actinomycetota</taxon>
        <taxon>Actinomycetes</taxon>
        <taxon>Kitasatosporales</taxon>
        <taxon>Streptomycetaceae</taxon>
        <taxon>Streptomyces</taxon>
    </lineage>
</organism>
<dbReference type="PANTHER" id="PTHR32305:SF15">
    <property type="entry name" value="PROTEIN RHSA-RELATED"/>
    <property type="match status" value="1"/>
</dbReference>
<dbReference type="PROSITE" id="PS50817">
    <property type="entry name" value="INTEIN_N_TER"/>
    <property type="match status" value="1"/>
</dbReference>
<feature type="compositionally biased region" description="Low complexity" evidence="1">
    <location>
        <begin position="114"/>
        <end position="126"/>
    </location>
</feature>
<dbReference type="Proteomes" id="UP001241926">
    <property type="component" value="Unassembled WGS sequence"/>
</dbReference>
<feature type="domain" description="Hint" evidence="3">
    <location>
        <begin position="1654"/>
        <end position="1756"/>
    </location>
</feature>
<dbReference type="InterPro" id="IPR006141">
    <property type="entry name" value="Intein_N"/>
</dbReference>
<dbReference type="Pfam" id="PF05593">
    <property type="entry name" value="RHS_repeat"/>
    <property type="match status" value="3"/>
</dbReference>
<feature type="compositionally biased region" description="Basic and acidic residues" evidence="1">
    <location>
        <begin position="1690"/>
        <end position="1703"/>
    </location>
</feature>
<comment type="caution">
    <text evidence="4">The sequence shown here is derived from an EMBL/GenBank/DDBJ whole genome shotgun (WGS) entry which is preliminary data.</text>
</comment>
<evidence type="ECO:0000313" key="5">
    <source>
        <dbReference type="Proteomes" id="UP001241926"/>
    </source>
</evidence>
<dbReference type="Pfam" id="PF07591">
    <property type="entry name" value="PT-HINT"/>
    <property type="match status" value="1"/>
</dbReference>
<evidence type="ECO:0000256" key="2">
    <source>
        <dbReference type="SAM" id="SignalP"/>
    </source>
</evidence>
<dbReference type="Gene3D" id="2.180.10.10">
    <property type="entry name" value="RHS repeat-associated core"/>
    <property type="match status" value="5"/>
</dbReference>
<evidence type="ECO:0000259" key="3">
    <source>
        <dbReference type="SMART" id="SM00306"/>
    </source>
</evidence>
<dbReference type="PANTHER" id="PTHR32305">
    <property type="match status" value="1"/>
</dbReference>
<dbReference type="RefSeq" id="WP_285436837.1">
    <property type="nucleotide sequence ID" value="NZ_JASJUS010000045.1"/>
</dbReference>
<dbReference type="SUPFAM" id="SSF51294">
    <property type="entry name" value="Hedgehog/intein (Hint) domain"/>
    <property type="match status" value="1"/>
</dbReference>
<feature type="chain" id="PRO_5046312897" evidence="2">
    <location>
        <begin position="30"/>
        <end position="1911"/>
    </location>
</feature>
<dbReference type="InterPro" id="IPR006530">
    <property type="entry name" value="YD"/>
</dbReference>
<dbReference type="InterPro" id="IPR022385">
    <property type="entry name" value="Rhs_assc_core"/>
</dbReference>
<dbReference type="InterPro" id="IPR031325">
    <property type="entry name" value="RHS_repeat"/>
</dbReference>
<dbReference type="NCBIfam" id="TIGR01445">
    <property type="entry name" value="intein_Nterm"/>
    <property type="match status" value="1"/>
</dbReference>
<feature type="region of interest" description="Disordered" evidence="1">
    <location>
        <begin position="571"/>
        <end position="591"/>
    </location>
</feature>
<gene>
    <name evidence="4" type="ORF">QNN03_33015</name>
</gene>
<dbReference type="InterPro" id="IPR003587">
    <property type="entry name" value="Hint_dom_N"/>
</dbReference>